<dbReference type="InterPro" id="IPR005119">
    <property type="entry name" value="LysR_subst-bd"/>
</dbReference>
<dbReference type="Pfam" id="PF03466">
    <property type="entry name" value="LysR_substrate"/>
    <property type="match status" value="1"/>
</dbReference>
<reference evidence="7" key="1">
    <citation type="journal article" date="2023" name="Int. J. Syst. Evol. Microbiol.">
        <title>Claveliimonas bilis gen. nov., sp. nov., deoxycholic acid-producing bacteria isolated from human faeces, and reclassification of Sellimonas monacensis Zenner et al. 2021 as Claveliimonas monacensis comb. nov.</title>
        <authorList>
            <person name="Hisatomi A."/>
            <person name="Kastawa N.W.E.P.G."/>
            <person name="Song I."/>
            <person name="Ohkuma M."/>
            <person name="Fukiya S."/>
            <person name="Sakamoto M."/>
        </authorList>
    </citation>
    <scope>NUCLEOTIDE SEQUENCE [LARGE SCALE GENOMIC DNA]</scope>
    <source>
        <strain evidence="7">12BBH14</strain>
    </source>
</reference>
<keyword evidence="7" id="KW-1185">Reference proteome</keyword>
<protein>
    <submittedName>
        <fullName evidence="6">LysR family transcriptional regulator</fullName>
    </submittedName>
</protein>
<dbReference type="Pfam" id="PF00126">
    <property type="entry name" value="HTH_1"/>
    <property type="match status" value="1"/>
</dbReference>
<evidence type="ECO:0000313" key="6">
    <source>
        <dbReference type="EMBL" id="BDZ78455.1"/>
    </source>
</evidence>
<dbReference type="PROSITE" id="PS50931">
    <property type="entry name" value="HTH_LYSR"/>
    <property type="match status" value="1"/>
</dbReference>
<proteinExistence type="inferred from homology"/>
<keyword evidence="2" id="KW-0805">Transcription regulation</keyword>
<keyword evidence="3" id="KW-0238">DNA-binding</keyword>
<dbReference type="RefSeq" id="WP_230105225.1">
    <property type="nucleotide sequence ID" value="NZ_AP024845.1"/>
</dbReference>
<dbReference type="PANTHER" id="PTHR30126:SF91">
    <property type="entry name" value="LYSR FAMILY TRANSCRIPTIONAL REGULATOR"/>
    <property type="match status" value="1"/>
</dbReference>
<evidence type="ECO:0000256" key="1">
    <source>
        <dbReference type="ARBA" id="ARBA00009437"/>
    </source>
</evidence>
<evidence type="ECO:0000313" key="7">
    <source>
        <dbReference type="Proteomes" id="UP001305815"/>
    </source>
</evidence>
<dbReference type="EMBL" id="AP027742">
    <property type="protein sequence ID" value="BDZ78455.1"/>
    <property type="molecule type" value="Genomic_DNA"/>
</dbReference>
<gene>
    <name evidence="6" type="ORF">Lac1_26380</name>
</gene>
<accession>A0ABM8I5P1</accession>
<sequence length="325" mass="37906">MLDVRIDTFLSLCETRSYTQTASLLNITQPAVTQHIKHLENQYSTKLFYYDEKRRLHLTEHGKLLHRFAQTVKADSVQITEYLKTPEKEPEEIKIGSIVTIGESLVPLILAEYLRKYPDKKVYMYLDEADTLLEQLKNGNIHFCVSDIYCPHTEYESRELFECETICVCSPKHPLAEKTVNFEELNSSRLIFRESATNSKRNLIKILHEYNQDITNFRSYVEIGTINAVKKLVMENTGISFIYRFVVQDELDDGLLSQIYIKNFLSKSRINLAWMKNSFFTPLCLQFYDICRQVLSSPDFSQKSIIKSIRGCQETDCSNREIFVP</sequence>
<name>A0ABM8I5P1_9FIRM</name>
<dbReference type="PANTHER" id="PTHR30126">
    <property type="entry name" value="HTH-TYPE TRANSCRIPTIONAL REGULATOR"/>
    <property type="match status" value="1"/>
</dbReference>
<organism evidence="6 7">
    <name type="scientific">Claveliimonas bilis</name>
    <dbReference type="NCBI Taxonomy" id="3028070"/>
    <lineage>
        <taxon>Bacteria</taxon>
        <taxon>Bacillati</taxon>
        <taxon>Bacillota</taxon>
        <taxon>Clostridia</taxon>
        <taxon>Lachnospirales</taxon>
        <taxon>Lachnospiraceae</taxon>
        <taxon>Claveliimonas</taxon>
    </lineage>
</organism>
<evidence type="ECO:0000256" key="2">
    <source>
        <dbReference type="ARBA" id="ARBA00023015"/>
    </source>
</evidence>
<comment type="similarity">
    <text evidence="1">Belongs to the LysR transcriptional regulatory family.</text>
</comment>
<evidence type="ECO:0000259" key="5">
    <source>
        <dbReference type="PROSITE" id="PS50931"/>
    </source>
</evidence>
<evidence type="ECO:0000256" key="3">
    <source>
        <dbReference type="ARBA" id="ARBA00023125"/>
    </source>
</evidence>
<evidence type="ECO:0000256" key="4">
    <source>
        <dbReference type="ARBA" id="ARBA00023163"/>
    </source>
</evidence>
<dbReference type="Proteomes" id="UP001305815">
    <property type="component" value="Chromosome"/>
</dbReference>
<dbReference type="InterPro" id="IPR000847">
    <property type="entry name" value="LysR_HTH_N"/>
</dbReference>
<feature type="domain" description="HTH lysR-type" evidence="5">
    <location>
        <begin position="1"/>
        <end position="59"/>
    </location>
</feature>
<keyword evidence="4" id="KW-0804">Transcription</keyword>